<protein>
    <recommendedName>
        <fullName evidence="1">Glycosyltransferase 2-like domain-containing protein</fullName>
    </recommendedName>
</protein>
<dbReference type="AlphaFoldDB" id="A0A2P7SGB7"/>
<dbReference type="InterPro" id="IPR001173">
    <property type="entry name" value="Glyco_trans_2-like"/>
</dbReference>
<comment type="caution">
    <text evidence="2">The sequence shown here is derived from an EMBL/GenBank/DDBJ whole genome shotgun (WGS) entry which is preliminary data.</text>
</comment>
<name>A0A2P7SGB7_9HYPH</name>
<dbReference type="Pfam" id="PF00535">
    <property type="entry name" value="Glycos_transf_2"/>
    <property type="match status" value="1"/>
</dbReference>
<dbReference type="Gene3D" id="3.90.550.10">
    <property type="entry name" value="Spore Coat Polysaccharide Biosynthesis Protein SpsA, Chain A"/>
    <property type="match status" value="1"/>
</dbReference>
<dbReference type="InterPro" id="IPR029044">
    <property type="entry name" value="Nucleotide-diphossugar_trans"/>
</dbReference>
<evidence type="ECO:0000313" key="3">
    <source>
        <dbReference type="Proteomes" id="UP000240653"/>
    </source>
</evidence>
<evidence type="ECO:0000313" key="2">
    <source>
        <dbReference type="EMBL" id="PSJ61523.1"/>
    </source>
</evidence>
<organism evidence="2 3">
    <name type="scientific">Pseudaminobacter soli</name>
    <name type="common">ex Li et al. 2025</name>
    <dbReference type="NCBI Taxonomy" id="1295366"/>
    <lineage>
        <taxon>Bacteria</taxon>
        <taxon>Pseudomonadati</taxon>
        <taxon>Pseudomonadota</taxon>
        <taxon>Alphaproteobacteria</taxon>
        <taxon>Hyphomicrobiales</taxon>
        <taxon>Phyllobacteriaceae</taxon>
        <taxon>Pseudaminobacter</taxon>
    </lineage>
</organism>
<dbReference type="PANTHER" id="PTHR43685:SF3">
    <property type="entry name" value="SLR2126 PROTEIN"/>
    <property type="match status" value="1"/>
</dbReference>
<reference evidence="2 3" key="1">
    <citation type="submission" date="2018-03" db="EMBL/GenBank/DDBJ databases">
        <title>The draft genome of Mesorhizobium soli JCM 19897.</title>
        <authorList>
            <person name="Li L."/>
            <person name="Liu L."/>
            <person name="Liang L."/>
            <person name="Wang T."/>
            <person name="Zhang X."/>
        </authorList>
    </citation>
    <scope>NUCLEOTIDE SEQUENCE [LARGE SCALE GENOMIC DNA]</scope>
    <source>
        <strain evidence="2 3">JCM 19897</strain>
    </source>
</reference>
<evidence type="ECO:0000259" key="1">
    <source>
        <dbReference type="Pfam" id="PF00535"/>
    </source>
</evidence>
<keyword evidence="3" id="KW-1185">Reference proteome</keyword>
<sequence>MPSPLAQIADLSVTRGVRVPVAAPIAVVVMSTDSYPFTADAVASLTTQNIRAEIVVVNTGRGSLQPALSKLLDEIVLVETGERQFAGGTRNLGIQHSQAPIIAFLAADCMATPNWLSHRLRTHERTTTVASALLPAPAKDGRVRAISWASCLTTHFARLPHTPSERAVLFGLSYRRELFDMFGSFDEQIRVGEDTLLNEKIERVERPVWNPQIVTLHRYPAALRPALIDQFHRGRRLVRFSRSVRPRSRLALAAGNMKRAIKIAFELAQAGTFQFPHEAVKACWLVPILAAAMSAGILVSFDRD</sequence>
<feature type="domain" description="Glycosyltransferase 2-like" evidence="1">
    <location>
        <begin position="27"/>
        <end position="138"/>
    </location>
</feature>
<dbReference type="SUPFAM" id="SSF53448">
    <property type="entry name" value="Nucleotide-diphospho-sugar transferases"/>
    <property type="match status" value="1"/>
</dbReference>
<accession>A0A2P7SGB7</accession>
<dbReference type="EMBL" id="PXYL01000004">
    <property type="protein sequence ID" value="PSJ61523.1"/>
    <property type="molecule type" value="Genomic_DNA"/>
</dbReference>
<dbReference type="PANTHER" id="PTHR43685">
    <property type="entry name" value="GLYCOSYLTRANSFERASE"/>
    <property type="match status" value="1"/>
</dbReference>
<proteinExistence type="predicted"/>
<gene>
    <name evidence="2" type="ORF">C7I85_10765</name>
</gene>
<dbReference type="Proteomes" id="UP000240653">
    <property type="component" value="Unassembled WGS sequence"/>
</dbReference>
<dbReference type="InterPro" id="IPR050834">
    <property type="entry name" value="Glycosyltransf_2"/>
</dbReference>